<accession>A0A840YRE2</accession>
<evidence type="ECO:0000313" key="2">
    <source>
        <dbReference type="Proteomes" id="UP000527143"/>
    </source>
</evidence>
<dbReference type="Proteomes" id="UP000527143">
    <property type="component" value="Unassembled WGS sequence"/>
</dbReference>
<name>A0A840YRE2_9SPHN</name>
<reference evidence="1 2" key="1">
    <citation type="submission" date="2020-08" db="EMBL/GenBank/DDBJ databases">
        <title>Genomic Encyclopedia of Type Strains, Phase IV (KMG-IV): sequencing the most valuable type-strain genomes for metagenomic binning, comparative biology and taxonomic classification.</title>
        <authorList>
            <person name="Goeker M."/>
        </authorList>
    </citation>
    <scope>NUCLEOTIDE SEQUENCE [LARGE SCALE GENOMIC DNA]</scope>
    <source>
        <strain evidence="1 2">DSM 26736</strain>
    </source>
</reference>
<sequence length="64" mass="6936">MTAFYGKIAFKRASNQTRSHAGDSSRVVGAPTSPIVKQIAAIDDFTRASYEVHVNCSAIVVKEH</sequence>
<dbReference type="AlphaFoldDB" id="A0A840YRE2"/>
<organism evidence="1 2">
    <name type="scientific">Sphingomonas xinjiangensis</name>
    <dbReference type="NCBI Taxonomy" id="643568"/>
    <lineage>
        <taxon>Bacteria</taxon>
        <taxon>Pseudomonadati</taxon>
        <taxon>Pseudomonadota</taxon>
        <taxon>Alphaproteobacteria</taxon>
        <taxon>Sphingomonadales</taxon>
        <taxon>Sphingomonadaceae</taxon>
        <taxon>Sphingomonas</taxon>
    </lineage>
</organism>
<gene>
    <name evidence="1" type="ORF">FHT02_003328</name>
</gene>
<evidence type="ECO:0000313" key="1">
    <source>
        <dbReference type="EMBL" id="MBB5712072.1"/>
    </source>
</evidence>
<comment type="caution">
    <text evidence="1">The sequence shown here is derived from an EMBL/GenBank/DDBJ whole genome shotgun (WGS) entry which is preliminary data.</text>
</comment>
<dbReference type="RefSeq" id="WP_184090023.1">
    <property type="nucleotide sequence ID" value="NZ_JACIJF010000012.1"/>
</dbReference>
<dbReference type="EMBL" id="JACIJF010000012">
    <property type="protein sequence ID" value="MBB5712072.1"/>
    <property type="molecule type" value="Genomic_DNA"/>
</dbReference>
<keyword evidence="2" id="KW-1185">Reference proteome</keyword>
<protein>
    <submittedName>
        <fullName evidence="1">Uncharacterized protein</fullName>
    </submittedName>
</protein>
<proteinExistence type="predicted"/>